<dbReference type="Pfam" id="PF20041">
    <property type="entry name" value="DUF6443"/>
    <property type="match status" value="1"/>
</dbReference>
<proteinExistence type="predicted"/>
<evidence type="ECO:0000313" key="3">
    <source>
        <dbReference type="Proteomes" id="UP001168575"/>
    </source>
</evidence>
<protein>
    <submittedName>
        <fullName evidence="2">DUF6443 domain-containing protein</fullName>
    </submittedName>
</protein>
<keyword evidence="3" id="KW-1185">Reference proteome</keyword>
<dbReference type="Proteomes" id="UP001168575">
    <property type="component" value="Unassembled WGS sequence"/>
</dbReference>
<evidence type="ECO:0000313" key="2">
    <source>
        <dbReference type="EMBL" id="MDO4842756.1"/>
    </source>
</evidence>
<feature type="non-terminal residue" evidence="2">
    <location>
        <position position="423"/>
    </location>
</feature>
<accession>A0AA43UAP3</accession>
<name>A0AA43UAP3_9ACTN</name>
<organism evidence="2 3">
    <name type="scientific">Phoenicibacter congonensis</name>
    <dbReference type="NCBI Taxonomy" id="1944646"/>
    <lineage>
        <taxon>Bacteria</taxon>
        <taxon>Bacillati</taxon>
        <taxon>Actinomycetota</taxon>
        <taxon>Coriobacteriia</taxon>
        <taxon>Eggerthellales</taxon>
        <taxon>Eggerthellaceae</taxon>
        <taxon>Phoenicibacter</taxon>
    </lineage>
</organism>
<reference evidence="2" key="1">
    <citation type="submission" date="2023-07" db="EMBL/GenBank/DDBJ databases">
        <title>Between Cages and Wild: Unraveling the Impact of Captivity on Animal Microbiomes and Antimicrobial Resistance.</title>
        <authorList>
            <person name="Schmartz G.P."/>
            <person name="Rehner J."/>
            <person name="Schuff M.J."/>
            <person name="Becker S.L."/>
            <person name="Kravczyk M."/>
            <person name="Gurevich A."/>
            <person name="Francke R."/>
            <person name="Mueller R."/>
            <person name="Keller V."/>
            <person name="Keller A."/>
        </authorList>
    </citation>
    <scope>NUCLEOTIDE SEQUENCE</scope>
    <source>
        <strain evidence="2">S12M_St_49</strain>
    </source>
</reference>
<dbReference type="Gene3D" id="2.180.10.10">
    <property type="entry name" value="RHS repeat-associated core"/>
    <property type="match status" value="1"/>
</dbReference>
<sequence length="423" mass="47545">DFGRLTDVQDSAECIIRRYHYHDNDVVTVNMLDAYDYWGEFDPNTEEDSLRNMKVIQYYDGLGRPSLTADGSANIDGNYVYTLQTYDMLGREQAKWMPVTGTSVPTNMSANTFQQQSSSAYGNDYAHVDNSYDALGRQISLTNAGQSWHASPGACKSTEYVSNSSNQVRRYLINSGGYVYSSSYYPANTLEGEVTTDEDGHAVTIFKDMRGLKVFERRGSNSDTYYVYNDLGQLRFVLLPGYNSVQPEQLSYEYRYDNRGNVIWERQPGCQYAQYWYDAANRLTYMQDAMLREKGRYRYFYYDGYGRLAVQGTCSLCPMSSISSSLPVATFSTGSTGFAETGYLLDDVGTILDPQLEIANYYDDYSFLSSAVGSSFSPVSVNSSVNVNGQQTGSITAASDGTLLYSLTLYDSRGRVRQTRRTT</sequence>
<dbReference type="InterPro" id="IPR045619">
    <property type="entry name" value="DUF6443"/>
</dbReference>
<dbReference type="EMBL" id="JAUMVS010000294">
    <property type="protein sequence ID" value="MDO4842756.1"/>
    <property type="molecule type" value="Genomic_DNA"/>
</dbReference>
<dbReference type="AlphaFoldDB" id="A0AA43UAP3"/>
<evidence type="ECO:0000259" key="1">
    <source>
        <dbReference type="Pfam" id="PF20041"/>
    </source>
</evidence>
<comment type="caution">
    <text evidence="2">The sequence shown here is derived from an EMBL/GenBank/DDBJ whole genome shotgun (WGS) entry which is preliminary data.</text>
</comment>
<gene>
    <name evidence="2" type="ORF">Q3982_08795</name>
</gene>
<feature type="domain" description="DUF6443" evidence="1">
    <location>
        <begin position="47"/>
        <end position="158"/>
    </location>
</feature>
<feature type="non-terminal residue" evidence="2">
    <location>
        <position position="1"/>
    </location>
</feature>